<protein>
    <recommendedName>
        <fullName evidence="1">PD-(D/E)XK nuclease domain-containing protein</fullName>
    </recommendedName>
</protein>
<evidence type="ECO:0000259" key="1">
    <source>
        <dbReference type="Pfam" id="PF20472"/>
    </source>
</evidence>
<proteinExistence type="predicted"/>
<dbReference type="InterPro" id="IPR046821">
    <property type="entry name" value="PDDEXK_11"/>
</dbReference>
<dbReference type="Pfam" id="PF20472">
    <property type="entry name" value="PDDEXK_11"/>
    <property type="match status" value="1"/>
</dbReference>
<feature type="domain" description="PD-(D/E)XK nuclease" evidence="1">
    <location>
        <begin position="30"/>
        <end position="120"/>
    </location>
</feature>
<organism evidence="2">
    <name type="scientific">uncultured Caudovirales phage</name>
    <dbReference type="NCBI Taxonomy" id="2100421"/>
    <lineage>
        <taxon>Viruses</taxon>
        <taxon>Duplodnaviria</taxon>
        <taxon>Heunggongvirae</taxon>
        <taxon>Uroviricota</taxon>
        <taxon>Caudoviricetes</taxon>
        <taxon>Peduoviridae</taxon>
        <taxon>Maltschvirus</taxon>
        <taxon>Maltschvirus maltsch</taxon>
    </lineage>
</organism>
<evidence type="ECO:0000313" key="2">
    <source>
        <dbReference type="EMBL" id="CAB4222092.1"/>
    </source>
</evidence>
<gene>
    <name evidence="2" type="ORF">UFOVP1655_36</name>
</gene>
<sequence>MNVFGEKIPANPFKNDKIYEKHLVNLLKKQNGFVVAQKCIGKKPTGSKFIVDTLYNERVIISAKLQNVKGTAEEKVANEWHMLQYACEEYNYDSAYIVCGGIGWTLLNNEWFLSKRFHHPKVKIITHNQFLELLPTFGEMNG</sequence>
<reference evidence="2" key="1">
    <citation type="submission" date="2020-05" db="EMBL/GenBank/DDBJ databases">
        <authorList>
            <person name="Chiriac C."/>
            <person name="Salcher M."/>
            <person name="Ghai R."/>
            <person name="Kavagutti S V."/>
        </authorList>
    </citation>
    <scope>NUCLEOTIDE SEQUENCE</scope>
</reference>
<accession>A0A6J5T2S7</accession>
<name>A0A6J5T2S7_9CAUD</name>
<dbReference type="EMBL" id="LR797523">
    <property type="protein sequence ID" value="CAB4222092.1"/>
    <property type="molecule type" value="Genomic_DNA"/>
</dbReference>